<evidence type="ECO:0000313" key="23">
    <source>
        <dbReference type="Proteomes" id="UP001056201"/>
    </source>
</evidence>
<keyword evidence="11 17" id="KW-0269">Exonuclease</keyword>
<dbReference type="CDD" id="cd08637">
    <property type="entry name" value="DNA_pol_A_pol_I_C"/>
    <property type="match status" value="1"/>
</dbReference>
<dbReference type="InterPro" id="IPR002562">
    <property type="entry name" value="3'-5'_exonuclease_dom"/>
</dbReference>
<dbReference type="SMART" id="SM00279">
    <property type="entry name" value="HhH2"/>
    <property type="match status" value="1"/>
</dbReference>
<dbReference type="CDD" id="cd09859">
    <property type="entry name" value="PIN_53EXO"/>
    <property type="match status" value="1"/>
</dbReference>
<keyword evidence="9 17" id="KW-0227">DNA damage</keyword>
<dbReference type="Gene3D" id="3.40.50.1010">
    <property type="entry name" value="5'-nuclease"/>
    <property type="match status" value="1"/>
</dbReference>
<feature type="domain" description="DNA-directed DNA polymerase family A palm" evidence="21">
    <location>
        <begin position="711"/>
        <end position="917"/>
    </location>
</feature>
<feature type="region of interest" description="Disordered" evidence="18">
    <location>
        <begin position="1"/>
        <end position="23"/>
    </location>
</feature>
<dbReference type="NCBIfam" id="TIGR00593">
    <property type="entry name" value="pola"/>
    <property type="match status" value="1"/>
</dbReference>
<evidence type="ECO:0000256" key="4">
    <source>
        <dbReference type="ARBA" id="ARBA00020311"/>
    </source>
</evidence>
<protein>
    <recommendedName>
        <fullName evidence="4 16">DNA polymerase I</fullName>
        <ecNumber evidence="3 16">2.7.7.7</ecNumber>
    </recommendedName>
</protein>
<dbReference type="Pfam" id="PF01367">
    <property type="entry name" value="5_3_exonuc"/>
    <property type="match status" value="1"/>
</dbReference>
<keyword evidence="6 17" id="KW-0548">Nucleotidyltransferase</keyword>
<dbReference type="InterPro" id="IPR008918">
    <property type="entry name" value="HhH2"/>
</dbReference>
<dbReference type="SMART" id="SM00475">
    <property type="entry name" value="53EXOc"/>
    <property type="match status" value="1"/>
</dbReference>
<dbReference type="SUPFAM" id="SSF56672">
    <property type="entry name" value="DNA/RNA polymerases"/>
    <property type="match status" value="1"/>
</dbReference>
<dbReference type="PROSITE" id="PS00447">
    <property type="entry name" value="DNA_POLYMERASE_A"/>
    <property type="match status" value="1"/>
</dbReference>
<dbReference type="InterPro" id="IPR020045">
    <property type="entry name" value="DNA_polI_H3TH"/>
</dbReference>
<dbReference type="EMBL" id="CP097636">
    <property type="protein sequence ID" value="URI10814.1"/>
    <property type="molecule type" value="Genomic_DNA"/>
</dbReference>
<dbReference type="InterPro" id="IPR002298">
    <property type="entry name" value="DNA_polymerase_A"/>
</dbReference>
<reference evidence="22" key="1">
    <citation type="submission" date="2022-05" db="EMBL/GenBank/DDBJ databases">
        <title>An RpoN-dependent PEP-CTERM gene is involved in floc formation of an Aquincola tertiaricarbonis strain.</title>
        <authorList>
            <person name="Qiu D."/>
            <person name="Xia M."/>
        </authorList>
    </citation>
    <scope>NUCLEOTIDE SEQUENCE</scope>
    <source>
        <strain evidence="22">RN12</strain>
    </source>
</reference>
<evidence type="ECO:0000256" key="9">
    <source>
        <dbReference type="ARBA" id="ARBA00022763"/>
    </source>
</evidence>
<dbReference type="SMART" id="SM00482">
    <property type="entry name" value="POLAc"/>
    <property type="match status" value="1"/>
</dbReference>
<keyword evidence="5 17" id="KW-0808">Transferase</keyword>
<dbReference type="InterPro" id="IPR043502">
    <property type="entry name" value="DNA/RNA_pol_sf"/>
</dbReference>
<dbReference type="SUPFAM" id="SSF53098">
    <property type="entry name" value="Ribonuclease H-like"/>
    <property type="match status" value="1"/>
</dbReference>
<organism evidence="22 23">
    <name type="scientific">Aquincola tertiaricarbonis</name>
    <dbReference type="NCBI Taxonomy" id="391953"/>
    <lineage>
        <taxon>Bacteria</taxon>
        <taxon>Pseudomonadati</taxon>
        <taxon>Pseudomonadota</taxon>
        <taxon>Betaproteobacteria</taxon>
        <taxon>Burkholderiales</taxon>
        <taxon>Sphaerotilaceae</taxon>
        <taxon>Aquincola</taxon>
    </lineage>
</organism>
<dbReference type="Gene3D" id="1.10.150.20">
    <property type="entry name" value="5' to 3' exonuclease, C-terminal subdomain"/>
    <property type="match status" value="2"/>
</dbReference>
<dbReference type="InterPro" id="IPR018320">
    <property type="entry name" value="DNA_polymerase_1"/>
</dbReference>
<proteinExistence type="inferred from homology"/>
<dbReference type="InterPro" id="IPR001098">
    <property type="entry name" value="DNA-dir_DNA_pol_A_palm_dom"/>
</dbReference>
<dbReference type="InterPro" id="IPR036397">
    <property type="entry name" value="RNaseH_sf"/>
</dbReference>
<dbReference type="GO" id="GO:0003887">
    <property type="term" value="F:DNA-directed DNA polymerase activity"/>
    <property type="evidence" value="ECO:0007669"/>
    <property type="project" value="UniProtKB-EC"/>
</dbReference>
<dbReference type="EC" id="2.7.7.7" evidence="3 16"/>
<keyword evidence="23" id="KW-1185">Reference proteome</keyword>
<evidence type="ECO:0000256" key="15">
    <source>
        <dbReference type="ARBA" id="ARBA00049244"/>
    </source>
</evidence>
<evidence type="ECO:0000256" key="17">
    <source>
        <dbReference type="RuleBase" id="RU004460"/>
    </source>
</evidence>
<accession>A0ABY4SHY9</accession>
<dbReference type="InterPro" id="IPR020046">
    <property type="entry name" value="5-3_exonucl_a-hlix_arch_N"/>
</dbReference>
<evidence type="ECO:0000256" key="3">
    <source>
        <dbReference type="ARBA" id="ARBA00012417"/>
    </source>
</evidence>
<dbReference type="Gene3D" id="1.20.1060.10">
    <property type="entry name" value="Taq DNA Polymerase, Chain T, domain 4"/>
    <property type="match status" value="1"/>
</dbReference>
<dbReference type="PANTHER" id="PTHR10133">
    <property type="entry name" value="DNA POLYMERASE I"/>
    <property type="match status" value="1"/>
</dbReference>
<feature type="domain" description="3'-5' exonuclease" evidence="19">
    <location>
        <begin position="352"/>
        <end position="538"/>
    </location>
</feature>
<evidence type="ECO:0000259" key="20">
    <source>
        <dbReference type="SMART" id="SM00475"/>
    </source>
</evidence>
<keyword evidence="7 17" id="KW-0235">DNA replication</keyword>
<keyword evidence="8" id="KW-0540">Nuclease</keyword>
<evidence type="ECO:0000256" key="16">
    <source>
        <dbReference type="NCBIfam" id="TIGR00593"/>
    </source>
</evidence>
<comment type="similarity">
    <text evidence="1 17">Belongs to the DNA polymerase type-A family.</text>
</comment>
<dbReference type="Pfam" id="PF00476">
    <property type="entry name" value="DNA_pol_A"/>
    <property type="match status" value="1"/>
</dbReference>
<evidence type="ECO:0000256" key="1">
    <source>
        <dbReference type="ARBA" id="ARBA00007705"/>
    </source>
</evidence>
<dbReference type="PANTHER" id="PTHR10133:SF27">
    <property type="entry name" value="DNA POLYMERASE NU"/>
    <property type="match status" value="1"/>
</dbReference>
<evidence type="ECO:0000256" key="10">
    <source>
        <dbReference type="ARBA" id="ARBA00022801"/>
    </source>
</evidence>
<comment type="catalytic activity">
    <reaction evidence="15 17">
        <text>DNA(n) + a 2'-deoxyribonucleoside 5'-triphosphate = DNA(n+1) + diphosphate</text>
        <dbReference type="Rhea" id="RHEA:22508"/>
        <dbReference type="Rhea" id="RHEA-COMP:17339"/>
        <dbReference type="Rhea" id="RHEA-COMP:17340"/>
        <dbReference type="ChEBI" id="CHEBI:33019"/>
        <dbReference type="ChEBI" id="CHEBI:61560"/>
        <dbReference type="ChEBI" id="CHEBI:173112"/>
        <dbReference type="EC" id="2.7.7.7"/>
    </reaction>
</comment>
<evidence type="ECO:0000256" key="11">
    <source>
        <dbReference type="ARBA" id="ARBA00022839"/>
    </source>
</evidence>
<dbReference type="SUPFAM" id="SSF47807">
    <property type="entry name" value="5' to 3' exonuclease, C-terminal subdomain"/>
    <property type="match status" value="1"/>
</dbReference>
<evidence type="ECO:0000256" key="13">
    <source>
        <dbReference type="ARBA" id="ARBA00023125"/>
    </source>
</evidence>
<evidence type="ECO:0000259" key="19">
    <source>
        <dbReference type="SMART" id="SM00474"/>
    </source>
</evidence>
<dbReference type="Proteomes" id="UP001056201">
    <property type="component" value="Chromosome 2"/>
</dbReference>
<dbReference type="Gene3D" id="3.30.420.10">
    <property type="entry name" value="Ribonuclease H-like superfamily/Ribonuclease H"/>
    <property type="match status" value="1"/>
</dbReference>
<evidence type="ECO:0000256" key="14">
    <source>
        <dbReference type="ARBA" id="ARBA00023204"/>
    </source>
</evidence>
<keyword evidence="12 17" id="KW-0239">DNA-directed DNA polymerase</keyword>
<dbReference type="NCBIfam" id="NF004397">
    <property type="entry name" value="PRK05755.1"/>
    <property type="match status" value="1"/>
</dbReference>
<dbReference type="Pfam" id="PF02739">
    <property type="entry name" value="5_3_exonuc_N"/>
    <property type="match status" value="1"/>
</dbReference>
<evidence type="ECO:0000256" key="2">
    <source>
        <dbReference type="ARBA" id="ARBA00011541"/>
    </source>
</evidence>
<evidence type="ECO:0000256" key="12">
    <source>
        <dbReference type="ARBA" id="ARBA00022932"/>
    </source>
</evidence>
<evidence type="ECO:0000256" key="6">
    <source>
        <dbReference type="ARBA" id="ARBA00022695"/>
    </source>
</evidence>
<feature type="domain" description="5'-3' exonuclease" evidence="20">
    <location>
        <begin position="21"/>
        <end position="276"/>
    </location>
</feature>
<evidence type="ECO:0000256" key="7">
    <source>
        <dbReference type="ARBA" id="ARBA00022705"/>
    </source>
</evidence>
<dbReference type="Gene3D" id="3.30.70.370">
    <property type="match status" value="1"/>
</dbReference>
<dbReference type="InterPro" id="IPR012337">
    <property type="entry name" value="RNaseH-like_sf"/>
</dbReference>
<evidence type="ECO:0000256" key="8">
    <source>
        <dbReference type="ARBA" id="ARBA00022722"/>
    </source>
</evidence>
<dbReference type="InterPro" id="IPR019760">
    <property type="entry name" value="DNA-dir_DNA_pol_A_CS"/>
</dbReference>
<dbReference type="InterPro" id="IPR029060">
    <property type="entry name" value="PIN-like_dom_sf"/>
</dbReference>
<comment type="function">
    <text evidence="17">In addition to polymerase activity, this DNA polymerase exhibits 3'-5' and 5'-3' exonuclease activity.</text>
</comment>
<keyword evidence="10 17" id="KW-0378">Hydrolase</keyword>
<gene>
    <name evidence="17 22" type="primary">polA</name>
    <name evidence="22" type="ORF">MW290_17685</name>
</gene>
<dbReference type="Pfam" id="PF01612">
    <property type="entry name" value="DNA_pol_A_exo1"/>
    <property type="match status" value="1"/>
</dbReference>
<dbReference type="SMART" id="SM00474">
    <property type="entry name" value="35EXOc"/>
    <property type="match status" value="1"/>
</dbReference>
<keyword evidence="14 17" id="KW-0234">DNA repair</keyword>
<dbReference type="PRINTS" id="PR00868">
    <property type="entry name" value="DNAPOLI"/>
</dbReference>
<keyword evidence="13 17" id="KW-0238">DNA-binding</keyword>
<dbReference type="CDD" id="cd09898">
    <property type="entry name" value="H3TH_53EXO"/>
    <property type="match status" value="1"/>
</dbReference>
<sequence>MTETTNAPGNDAHRTPEPDVAPPTTLLLVDGSSYLYRAYHALPDLRGPDNFPTGALHGMVSMLTRLRAQFPAVHAACVFDAPGRTFRDDLYPEYKANRASMPEPLAQQIKPIHEVVRLLGWPVLEVPGIEADDVIGTLARTVAARGGKVVISTGDKDLAQLVDEQVVLINTMSNESLDIAGVQAKFGVPPGRIVDYLTLIGDTVDNVPGVEKVGPKTAAKWLAEHGSLDGVVAAASGIKGVAGENLRKALDWLPMGRELVTIRTDCDLAAHVAGWPGEDAMTALHFAEPDNAALLDFYARYGFKTLRRELEARMSATRQMFASADEPFAEGRGDPAQPAVGAGESAKVEGSYETVTTWERLDHWLQRLQAAPLAALDTETDSLDPMHARIVGISFALQAHEAAYVPLAHNYADAPDQLPLDEVLARLKPWLEDAAAGKIGQNVKYDTHVLANHGIHVRGWRHDTLLQSYVLEAHLTHSLEKLADRHLGRKGLSYEDICGKGAKQIPFAQVDVQTATTYSGEDSEMVLDLHRVLWPQIEQQPAAAPGLRYVYEQIELPTSEVLQRIERHGVLVDAAALARQSQQLAERMMALEQEAYEIAGQPFNLGSPKQIGEILFNRLGLPVQKKTASGAPSTDEEVLEKLAADYPLPARLLEHRSLSKLKGTYTDKLPLMINPNTGRVHTNYAQAVAVTGRLSSNDPNLQNIPIRTPEGRRVREAFIAPEGHVIASADYSQIELRIMAHISEDPGLLAAFAEGRDVHRATAAEVFGVALDQVRNEQRRYAKVINFGLIYGMGAFGLASNLGIDQKAAKNYIDRYFDRFAGVKRYMDETRASAAERGYVETLFGRRIVLPEIQGGSGPRRAAAERQAINAPMQGTAADLIKLAMIAVQAEIDRSAKATRIVMQVHDELVFEVPEAEVDWVRTEVPRLMAGVAQLKVPLLAEVGLGPNWDKAH</sequence>
<dbReference type="SUPFAM" id="SSF88723">
    <property type="entry name" value="PIN domain-like"/>
    <property type="match status" value="1"/>
</dbReference>
<evidence type="ECO:0000259" key="21">
    <source>
        <dbReference type="SMART" id="SM00482"/>
    </source>
</evidence>
<dbReference type="CDD" id="cd06139">
    <property type="entry name" value="DNA_polA_I_Ecoli_like_exo"/>
    <property type="match status" value="1"/>
</dbReference>
<evidence type="ECO:0000256" key="5">
    <source>
        <dbReference type="ARBA" id="ARBA00022679"/>
    </source>
</evidence>
<dbReference type="InterPro" id="IPR036279">
    <property type="entry name" value="5-3_exonuclease_C_sf"/>
</dbReference>
<evidence type="ECO:0000313" key="22">
    <source>
        <dbReference type="EMBL" id="URI10814.1"/>
    </source>
</evidence>
<dbReference type="InterPro" id="IPR002421">
    <property type="entry name" value="5-3_exonuclease"/>
</dbReference>
<comment type="subunit">
    <text evidence="2">Single-chain monomer with multiple functions.</text>
</comment>
<evidence type="ECO:0000256" key="18">
    <source>
        <dbReference type="SAM" id="MobiDB-lite"/>
    </source>
</evidence>
<dbReference type="RefSeq" id="WP_250199017.1">
    <property type="nucleotide sequence ID" value="NZ_CP097636.1"/>
</dbReference>
<name>A0ABY4SHY9_AQUTE</name>